<proteinExistence type="predicted"/>
<comment type="caution">
    <text evidence="2">The sequence shown here is derived from an EMBL/GenBank/DDBJ whole genome shotgun (WGS) entry which is preliminary data.</text>
</comment>
<evidence type="ECO:0000313" key="2">
    <source>
        <dbReference type="EMBL" id="KAH6649044.1"/>
    </source>
</evidence>
<feature type="region of interest" description="Disordered" evidence="1">
    <location>
        <begin position="1"/>
        <end position="35"/>
    </location>
</feature>
<evidence type="ECO:0000256" key="1">
    <source>
        <dbReference type="SAM" id="MobiDB-lite"/>
    </source>
</evidence>
<dbReference type="CDD" id="cd14688">
    <property type="entry name" value="bZIP_YAP"/>
    <property type="match status" value="1"/>
</dbReference>
<gene>
    <name evidence="2" type="ORF">BKA67DRAFT_576630</name>
</gene>
<dbReference type="PANTHER" id="PTHR37012">
    <property type="entry name" value="B-ZIP TRANSCRIPTION FACTOR (EUROFUNG)-RELATED"/>
    <property type="match status" value="1"/>
</dbReference>
<dbReference type="Pfam" id="PF11905">
    <property type="entry name" value="DUF3425"/>
    <property type="match status" value="1"/>
</dbReference>
<dbReference type="AlphaFoldDB" id="A0A9P8ZVT7"/>
<dbReference type="GeneID" id="70132471"/>
<dbReference type="InterPro" id="IPR021833">
    <property type="entry name" value="DUF3425"/>
</dbReference>
<dbReference type="Proteomes" id="UP000758603">
    <property type="component" value="Unassembled WGS sequence"/>
</dbReference>
<accession>A0A9P8ZVT7</accession>
<evidence type="ECO:0000313" key="3">
    <source>
        <dbReference type="Proteomes" id="UP000758603"/>
    </source>
</evidence>
<evidence type="ECO:0008006" key="4">
    <source>
        <dbReference type="Google" id="ProtNLM"/>
    </source>
</evidence>
<keyword evidence="3" id="KW-1185">Reference proteome</keyword>
<protein>
    <recommendedName>
        <fullName evidence="4">BZIP domain-containing protein</fullName>
    </recommendedName>
</protein>
<dbReference type="EMBL" id="JAGPXC010000007">
    <property type="protein sequence ID" value="KAH6649044.1"/>
    <property type="molecule type" value="Genomic_DNA"/>
</dbReference>
<dbReference type="OrthoDB" id="4161589at2759"/>
<dbReference type="PANTHER" id="PTHR37012:SF6">
    <property type="entry name" value="BZIP TRANSCRIPTION FACTOR"/>
    <property type="match status" value="1"/>
</dbReference>
<name>A0A9P8ZVT7_9PEZI</name>
<organism evidence="2 3">
    <name type="scientific">Truncatella angustata</name>
    <dbReference type="NCBI Taxonomy" id="152316"/>
    <lineage>
        <taxon>Eukaryota</taxon>
        <taxon>Fungi</taxon>
        <taxon>Dikarya</taxon>
        <taxon>Ascomycota</taxon>
        <taxon>Pezizomycotina</taxon>
        <taxon>Sordariomycetes</taxon>
        <taxon>Xylariomycetidae</taxon>
        <taxon>Amphisphaeriales</taxon>
        <taxon>Sporocadaceae</taxon>
        <taxon>Truncatella</taxon>
    </lineage>
</organism>
<dbReference type="RefSeq" id="XP_045955551.1">
    <property type="nucleotide sequence ID" value="XM_046103579.1"/>
</dbReference>
<sequence>MVESGDARPTGQSTTSQRKRERDKLNQRNKRQREREHIAALEEKIRSLEQELRNATLCQQSSTETEDQGQLTYLDAATRPPGDITSGQLQSWRTLTGTISINSSPAIPVAALSDTNQSTETSVAQSTVTDRSSSPGLVVTLSLEPLGKLLATPDWLRLPLLTFSTLSAPRVLLPNERFGSVIEHLRCTPNVAMLLPVKPKVLDMLFGGSRNELANLIVSALAPYPVLPPEKFAIGWLMYLYFRWYIAPSQQAYLAIPKHMRPTPCQLFLEHPVYIIALLWPSLRDRLVLHWRKYNLENVFGLLSCTIRVRASFNGNFVTRENDGEPQVDETFYRRFMQEDGWGVLDRFWTEYPELVEGLDYNFRIGEEHLLPT</sequence>
<reference evidence="2" key="1">
    <citation type="journal article" date="2021" name="Nat. Commun.">
        <title>Genetic determinants of endophytism in the Arabidopsis root mycobiome.</title>
        <authorList>
            <person name="Mesny F."/>
            <person name="Miyauchi S."/>
            <person name="Thiergart T."/>
            <person name="Pickel B."/>
            <person name="Atanasova L."/>
            <person name="Karlsson M."/>
            <person name="Huettel B."/>
            <person name="Barry K.W."/>
            <person name="Haridas S."/>
            <person name="Chen C."/>
            <person name="Bauer D."/>
            <person name="Andreopoulos W."/>
            <person name="Pangilinan J."/>
            <person name="LaButti K."/>
            <person name="Riley R."/>
            <person name="Lipzen A."/>
            <person name="Clum A."/>
            <person name="Drula E."/>
            <person name="Henrissat B."/>
            <person name="Kohler A."/>
            <person name="Grigoriev I.V."/>
            <person name="Martin F.M."/>
            <person name="Hacquard S."/>
        </authorList>
    </citation>
    <scope>NUCLEOTIDE SEQUENCE</scope>
    <source>
        <strain evidence="2">MPI-SDFR-AT-0073</strain>
    </source>
</reference>